<sequence length="266" mass="30507">MNIIINADDFGISAGANQAIAALHKKGVLSSATLLVDLPYAKDAAEIAKKQNLPTGLHFNLTLGPLAKYKNRADFERQLLFGQVRIKFIKEELNRQYQKMLDLGLTPTHIDSHQHVHNWPQLFPVFARFARDKKIPLRLTLEKPVFNKYDKIQTGDFKQLWRKTAALIFGGWNFLTAKLLRVQTNRSLTSLFALWPRAARPEPKHLRLLLNKLKDRAEYMCHPIANAENTPTAITETSLREYTLMTNPEFFAMISNKFHLINFGEL</sequence>
<evidence type="ECO:0000256" key="4">
    <source>
        <dbReference type="ARBA" id="ARBA00022842"/>
    </source>
</evidence>
<dbReference type="GO" id="GO:0019213">
    <property type="term" value="F:deacetylase activity"/>
    <property type="evidence" value="ECO:0007669"/>
    <property type="project" value="TreeGrafter"/>
</dbReference>
<gene>
    <name evidence="6" type="primary">ydjC</name>
    <name evidence="6" type="ORF">NO1_1011</name>
</gene>
<name>A0A388TBH8_TERA1</name>
<dbReference type="InterPro" id="IPR011330">
    <property type="entry name" value="Glyco_hydro/deAcase_b/a-brl"/>
</dbReference>
<dbReference type="Pfam" id="PF04794">
    <property type="entry name" value="YdjC"/>
    <property type="match status" value="1"/>
</dbReference>
<evidence type="ECO:0000313" key="7">
    <source>
        <dbReference type="Proteomes" id="UP000269352"/>
    </source>
</evidence>
<organism evidence="6 7">
    <name type="scientific">Termititenax aidoneus</name>
    <dbReference type="NCBI Taxonomy" id="2218524"/>
    <lineage>
        <taxon>Bacteria</taxon>
        <taxon>Bacillati</taxon>
        <taxon>Candidatus Margulisiibacteriota</taxon>
        <taxon>Candidatus Termititenacia</taxon>
        <taxon>Candidatus Termititenacales</taxon>
        <taxon>Candidatus Termititenacaceae</taxon>
        <taxon>Candidatus Termititenax</taxon>
    </lineage>
</organism>
<evidence type="ECO:0000256" key="3">
    <source>
        <dbReference type="ARBA" id="ARBA00022801"/>
    </source>
</evidence>
<proteinExistence type="predicted"/>
<accession>A0A388TBH8</accession>
<keyword evidence="4" id="KW-0460">Magnesium</keyword>
<keyword evidence="3" id="KW-0378">Hydrolase</keyword>
<keyword evidence="7" id="KW-1185">Reference proteome</keyword>
<dbReference type="EMBL" id="BGZN01000016">
    <property type="protein sequence ID" value="GBR73680.1"/>
    <property type="molecule type" value="Genomic_DNA"/>
</dbReference>
<dbReference type="PANTHER" id="PTHR31609">
    <property type="entry name" value="YDJC DEACETYLASE FAMILY MEMBER"/>
    <property type="match status" value="1"/>
</dbReference>
<dbReference type="PANTHER" id="PTHR31609:SF1">
    <property type="entry name" value="CARBOHYDRATE DEACETYLASE"/>
    <property type="match status" value="1"/>
</dbReference>
<evidence type="ECO:0000313" key="6">
    <source>
        <dbReference type="EMBL" id="GBR73680.1"/>
    </source>
</evidence>
<dbReference type="Proteomes" id="UP000269352">
    <property type="component" value="Unassembled WGS sequence"/>
</dbReference>
<dbReference type="GO" id="GO:0016787">
    <property type="term" value="F:hydrolase activity"/>
    <property type="evidence" value="ECO:0007669"/>
    <property type="project" value="UniProtKB-KW"/>
</dbReference>
<protein>
    <submittedName>
        <fullName evidence="6">Cellobiose phosphotransferase ydjC-like family protein</fullName>
    </submittedName>
</protein>
<dbReference type="GO" id="GO:0005975">
    <property type="term" value="P:carbohydrate metabolic process"/>
    <property type="evidence" value="ECO:0007669"/>
    <property type="project" value="InterPro"/>
</dbReference>
<dbReference type="GO" id="GO:0046872">
    <property type="term" value="F:metal ion binding"/>
    <property type="evidence" value="ECO:0007669"/>
    <property type="project" value="UniProtKB-KW"/>
</dbReference>
<comment type="caution">
    <text evidence="6">The sequence shown here is derived from an EMBL/GenBank/DDBJ whole genome shotgun (WGS) entry which is preliminary data.</text>
</comment>
<dbReference type="GO" id="GO:0016740">
    <property type="term" value="F:transferase activity"/>
    <property type="evidence" value="ECO:0007669"/>
    <property type="project" value="UniProtKB-KW"/>
</dbReference>
<dbReference type="AlphaFoldDB" id="A0A388TBH8"/>
<keyword evidence="2" id="KW-0479">Metal-binding</keyword>
<dbReference type="Gene3D" id="3.20.20.370">
    <property type="entry name" value="Glycoside hydrolase/deacetylase"/>
    <property type="match status" value="1"/>
</dbReference>
<reference evidence="6 7" key="1">
    <citation type="journal article" date="2019" name="ISME J.">
        <title>Genome analyses of uncultured TG2/ZB3 bacteria in 'Margulisbacteria' specifically attached to ectosymbiotic spirochetes of protists in the termite gut.</title>
        <authorList>
            <person name="Utami Y.D."/>
            <person name="Kuwahara H."/>
            <person name="Igai K."/>
            <person name="Murakami T."/>
            <person name="Sugaya K."/>
            <person name="Morikawa T."/>
            <person name="Nagura Y."/>
            <person name="Yuki M."/>
            <person name="Deevong P."/>
            <person name="Inoue T."/>
            <person name="Kihara K."/>
            <person name="Lo N."/>
            <person name="Yamada A."/>
            <person name="Ohkuma M."/>
            <person name="Hongoh Y."/>
        </authorList>
    </citation>
    <scope>NUCLEOTIDE SEQUENCE [LARGE SCALE GENOMIC DNA]</scope>
    <source>
        <strain evidence="6">NkOx7-01</strain>
    </source>
</reference>
<keyword evidence="5" id="KW-0119">Carbohydrate metabolism</keyword>
<evidence type="ECO:0000256" key="1">
    <source>
        <dbReference type="ARBA" id="ARBA00001946"/>
    </source>
</evidence>
<evidence type="ECO:0000256" key="2">
    <source>
        <dbReference type="ARBA" id="ARBA00022723"/>
    </source>
</evidence>
<dbReference type="SUPFAM" id="SSF88713">
    <property type="entry name" value="Glycoside hydrolase/deacetylase"/>
    <property type="match status" value="1"/>
</dbReference>
<evidence type="ECO:0000256" key="5">
    <source>
        <dbReference type="ARBA" id="ARBA00023277"/>
    </source>
</evidence>
<comment type="cofactor">
    <cofactor evidence="1">
        <name>Mg(2+)</name>
        <dbReference type="ChEBI" id="CHEBI:18420"/>
    </cofactor>
</comment>
<dbReference type="InterPro" id="IPR006879">
    <property type="entry name" value="YdjC-like"/>
</dbReference>